<dbReference type="RefSeq" id="WP_252587348.1">
    <property type="nucleotide sequence ID" value="NZ_JAMWYS010000028.1"/>
</dbReference>
<name>A0A9X2JEX5_9SPHI</name>
<keyword evidence="2" id="KW-0012">Acyltransferase</keyword>
<dbReference type="AlphaFoldDB" id="A0A9X2JEX5"/>
<evidence type="ECO:0000313" key="5">
    <source>
        <dbReference type="Proteomes" id="UP001155182"/>
    </source>
</evidence>
<dbReference type="Gene3D" id="3.40.630.30">
    <property type="match status" value="1"/>
</dbReference>
<sequence>MTITPMLPEHWEAVKTIYEEGIATGNATFQQSAPTWEEWNEGHLQACRFVALIDNKIAGWAALSKVSGRCVYAGVAEVSVYVGENYRGNGIGALLLNHLVVESEKNNLWTLQAGIFPENKGSLALHQKFDFRIVGKREKIGKMDGIWRDTILLERRSKVVGIE</sequence>
<dbReference type="PROSITE" id="PS51186">
    <property type="entry name" value="GNAT"/>
    <property type="match status" value="1"/>
</dbReference>
<dbReference type="Pfam" id="PF00583">
    <property type="entry name" value="Acetyltransf_1"/>
    <property type="match status" value="1"/>
</dbReference>
<evidence type="ECO:0000259" key="3">
    <source>
        <dbReference type="PROSITE" id="PS51186"/>
    </source>
</evidence>
<evidence type="ECO:0000313" key="4">
    <source>
        <dbReference type="EMBL" id="MCO4292856.1"/>
    </source>
</evidence>
<comment type="caution">
    <text evidence="4">The sequence shown here is derived from an EMBL/GenBank/DDBJ whole genome shotgun (WGS) entry which is preliminary data.</text>
</comment>
<dbReference type="PANTHER" id="PTHR43072:SF23">
    <property type="entry name" value="UPF0039 PROTEIN C11D3.02C"/>
    <property type="match status" value="1"/>
</dbReference>
<dbReference type="Proteomes" id="UP001155182">
    <property type="component" value="Unassembled WGS sequence"/>
</dbReference>
<keyword evidence="1" id="KW-0808">Transferase</keyword>
<protein>
    <submittedName>
        <fullName evidence="4">GNAT family N-acetyltransferase</fullName>
    </submittedName>
</protein>
<dbReference type="InterPro" id="IPR000182">
    <property type="entry name" value="GNAT_dom"/>
</dbReference>
<dbReference type="GO" id="GO:0016747">
    <property type="term" value="F:acyltransferase activity, transferring groups other than amino-acyl groups"/>
    <property type="evidence" value="ECO:0007669"/>
    <property type="project" value="InterPro"/>
</dbReference>
<keyword evidence="5" id="KW-1185">Reference proteome</keyword>
<proteinExistence type="predicted"/>
<feature type="domain" description="N-acetyltransferase" evidence="3">
    <location>
        <begin position="1"/>
        <end position="152"/>
    </location>
</feature>
<gene>
    <name evidence="4" type="ORF">NF867_08290</name>
</gene>
<dbReference type="SUPFAM" id="SSF55729">
    <property type="entry name" value="Acyl-CoA N-acyltransferases (Nat)"/>
    <property type="match status" value="1"/>
</dbReference>
<dbReference type="InterPro" id="IPR016181">
    <property type="entry name" value="Acyl_CoA_acyltransferase"/>
</dbReference>
<reference evidence="4" key="1">
    <citation type="submission" date="2022-06" db="EMBL/GenBank/DDBJ databases">
        <title>Solitalea sp. MAHUQ-68 isolated from rhizospheric soil.</title>
        <authorList>
            <person name="Huq M.A."/>
        </authorList>
    </citation>
    <scope>NUCLEOTIDE SEQUENCE</scope>
    <source>
        <strain evidence="4">MAHUQ-68</strain>
    </source>
</reference>
<evidence type="ECO:0000256" key="2">
    <source>
        <dbReference type="ARBA" id="ARBA00023315"/>
    </source>
</evidence>
<dbReference type="PANTHER" id="PTHR43072">
    <property type="entry name" value="N-ACETYLTRANSFERASE"/>
    <property type="match status" value="1"/>
</dbReference>
<dbReference type="CDD" id="cd04301">
    <property type="entry name" value="NAT_SF"/>
    <property type="match status" value="1"/>
</dbReference>
<organism evidence="4 5">
    <name type="scientific">Solitalea agri</name>
    <dbReference type="NCBI Taxonomy" id="2953739"/>
    <lineage>
        <taxon>Bacteria</taxon>
        <taxon>Pseudomonadati</taxon>
        <taxon>Bacteroidota</taxon>
        <taxon>Sphingobacteriia</taxon>
        <taxon>Sphingobacteriales</taxon>
        <taxon>Sphingobacteriaceae</taxon>
        <taxon>Solitalea</taxon>
    </lineage>
</organism>
<evidence type="ECO:0000256" key="1">
    <source>
        <dbReference type="ARBA" id="ARBA00022679"/>
    </source>
</evidence>
<dbReference type="EMBL" id="JAMWYS010000028">
    <property type="protein sequence ID" value="MCO4292856.1"/>
    <property type="molecule type" value="Genomic_DNA"/>
</dbReference>
<accession>A0A9X2JEX5</accession>